<keyword evidence="5" id="KW-0007">Acetylation</keyword>
<gene>
    <name evidence="5 6" type="primary">glsA</name>
    <name evidence="6" type="ORF">H2O73_02130</name>
</gene>
<evidence type="ECO:0000256" key="2">
    <source>
        <dbReference type="ARBA" id="ARBA00012918"/>
    </source>
</evidence>
<dbReference type="EC" id="3.5.1.2" evidence="2 5"/>
<keyword evidence="3 5" id="KW-0378">Hydrolase</keyword>
<dbReference type="GO" id="GO:0006543">
    <property type="term" value="P:L-glutamine catabolic process"/>
    <property type="evidence" value="ECO:0007669"/>
    <property type="project" value="TreeGrafter"/>
</dbReference>
<evidence type="ECO:0000256" key="1">
    <source>
        <dbReference type="ARBA" id="ARBA00011076"/>
    </source>
</evidence>
<dbReference type="EMBL" id="JACFYF010000001">
    <property type="protein sequence ID" value="MBA5761126.1"/>
    <property type="molecule type" value="Genomic_DNA"/>
</dbReference>
<proteinExistence type="inferred from homology"/>
<comment type="catalytic activity">
    <reaction evidence="4 5">
        <text>L-glutamine + H2O = L-glutamate + NH4(+)</text>
        <dbReference type="Rhea" id="RHEA:15889"/>
        <dbReference type="ChEBI" id="CHEBI:15377"/>
        <dbReference type="ChEBI" id="CHEBI:28938"/>
        <dbReference type="ChEBI" id="CHEBI:29985"/>
        <dbReference type="ChEBI" id="CHEBI:58359"/>
        <dbReference type="EC" id="3.5.1.2"/>
    </reaction>
</comment>
<feature type="binding site" evidence="5">
    <location>
        <position position="254"/>
    </location>
    <ligand>
        <name>substrate</name>
    </ligand>
</feature>
<dbReference type="NCBIfam" id="TIGR03814">
    <property type="entry name" value="Gln_ase"/>
    <property type="match status" value="1"/>
</dbReference>
<feature type="binding site" evidence="5">
    <location>
        <position position="171"/>
    </location>
    <ligand>
        <name>substrate</name>
    </ligand>
</feature>
<feature type="binding site" evidence="5">
    <location>
        <position position="272"/>
    </location>
    <ligand>
        <name>substrate</name>
    </ligand>
</feature>
<organism evidence="6 7">
    <name type="scientific">Vibrio marinisediminis</name>
    <dbReference type="NCBI Taxonomy" id="2758441"/>
    <lineage>
        <taxon>Bacteria</taxon>
        <taxon>Pseudomonadati</taxon>
        <taxon>Pseudomonadota</taxon>
        <taxon>Gammaproteobacteria</taxon>
        <taxon>Vibrionales</taxon>
        <taxon>Vibrionaceae</taxon>
        <taxon>Vibrio</taxon>
    </lineage>
</organism>
<comment type="caution">
    <text evidence="6">The sequence shown here is derived from an EMBL/GenBank/DDBJ whole genome shotgun (WGS) entry which is preliminary data.</text>
</comment>
<evidence type="ECO:0000256" key="3">
    <source>
        <dbReference type="ARBA" id="ARBA00022801"/>
    </source>
</evidence>
<dbReference type="Pfam" id="PF04960">
    <property type="entry name" value="Glutaminase"/>
    <property type="match status" value="1"/>
</dbReference>
<dbReference type="RefSeq" id="WP_182106045.1">
    <property type="nucleotide sequence ID" value="NZ_JACFYF010000001.1"/>
</dbReference>
<feature type="binding site" evidence="5">
    <location>
        <position position="178"/>
    </location>
    <ligand>
        <name>substrate</name>
    </ligand>
</feature>
<dbReference type="GO" id="GO:0004359">
    <property type="term" value="F:glutaminase activity"/>
    <property type="evidence" value="ECO:0007669"/>
    <property type="project" value="UniProtKB-UniRule"/>
</dbReference>
<feature type="binding site" evidence="5">
    <location>
        <position position="202"/>
    </location>
    <ligand>
        <name>substrate</name>
    </ligand>
</feature>
<feature type="binding site" evidence="5">
    <location>
        <position position="76"/>
    </location>
    <ligand>
        <name>substrate</name>
    </ligand>
</feature>
<reference evidence="6 7" key="1">
    <citation type="submission" date="2020-07" db="EMBL/GenBank/DDBJ databases">
        <title>Vibrio marinisediminis sp. nov., isolated from marine sediment.</title>
        <authorList>
            <person name="Ji X."/>
        </authorList>
    </citation>
    <scope>NUCLEOTIDE SEQUENCE [LARGE SCALE GENOMIC DNA]</scope>
    <source>
        <strain evidence="6 7">404</strain>
    </source>
</reference>
<sequence length="323" mass="34499">MSFTPNATTNSIISEELAVVMQQALINSTHNCAGENASYIPFLASVPSELTGLAFVSVAGEVIQFQDAEYKFAIESISKIMTLGLVLEQSGADELHNKIGAEPTGMPFNSVMALELHQGRPLTPLVNAGAMATVSMVKARDAEDRWQQILAFQSQLANSDIELSEEVNQSEQTTNTHNRAIALLLESSGCIYSDSMQACDVYTRQCSTLFNTVELATVGATLANGGKNPCSGKQLVQPENIPHILAEMTMEGLYDTSGDWAYDVGLPGKSGVGGGLLAVIPNVGALAAFSPRLDPIGNSVRGQQMIKQIAQTMGWNLFSSQQH</sequence>
<dbReference type="SUPFAM" id="SSF56601">
    <property type="entry name" value="beta-lactamase/transpeptidase-like"/>
    <property type="match status" value="1"/>
</dbReference>
<dbReference type="PANTHER" id="PTHR12544:SF48">
    <property type="entry name" value="GLUTAMINASE 1"/>
    <property type="match status" value="1"/>
</dbReference>
<accession>A0A7W2FN25</accession>
<dbReference type="AlphaFoldDB" id="A0A7W2FN25"/>
<comment type="similarity">
    <text evidence="1 5">Belongs to the glutaminase family.</text>
</comment>
<dbReference type="Gene3D" id="3.40.710.10">
    <property type="entry name" value="DD-peptidase/beta-lactamase superfamily"/>
    <property type="match status" value="1"/>
</dbReference>
<protein>
    <recommendedName>
        <fullName evidence="2 5">Glutaminase</fullName>
        <ecNumber evidence="2 5">3.5.1.2</ecNumber>
    </recommendedName>
</protein>
<dbReference type="InterPro" id="IPR012338">
    <property type="entry name" value="Beta-lactam/transpept-like"/>
</dbReference>
<evidence type="ECO:0000256" key="5">
    <source>
        <dbReference type="HAMAP-Rule" id="MF_00313"/>
    </source>
</evidence>
<dbReference type="Proteomes" id="UP000571701">
    <property type="component" value="Unassembled WGS sequence"/>
</dbReference>
<evidence type="ECO:0000313" key="6">
    <source>
        <dbReference type="EMBL" id="MBA5761126.1"/>
    </source>
</evidence>
<dbReference type="InterPro" id="IPR015868">
    <property type="entry name" value="Glutaminase"/>
</dbReference>
<dbReference type="HAMAP" id="MF_00313">
    <property type="entry name" value="Glutaminase"/>
    <property type="match status" value="1"/>
</dbReference>
<evidence type="ECO:0000313" key="7">
    <source>
        <dbReference type="Proteomes" id="UP000571701"/>
    </source>
</evidence>
<dbReference type="GO" id="GO:0006537">
    <property type="term" value="P:glutamate biosynthetic process"/>
    <property type="evidence" value="ECO:0007669"/>
    <property type="project" value="TreeGrafter"/>
</dbReference>
<feature type="binding site" evidence="5">
    <location>
        <position position="127"/>
    </location>
    <ligand>
        <name>substrate</name>
    </ligand>
</feature>
<evidence type="ECO:0000256" key="4">
    <source>
        <dbReference type="ARBA" id="ARBA00049534"/>
    </source>
</evidence>
<comment type="subunit">
    <text evidence="5">Homotetramer.</text>
</comment>
<name>A0A7W2FN25_9VIBR</name>
<keyword evidence="7" id="KW-1185">Reference proteome</keyword>
<dbReference type="NCBIfam" id="NF009020">
    <property type="entry name" value="PRK12356.1"/>
    <property type="match status" value="1"/>
</dbReference>
<dbReference type="PANTHER" id="PTHR12544">
    <property type="entry name" value="GLUTAMINASE"/>
    <property type="match status" value="1"/>
</dbReference>